<comment type="caution">
    <text evidence="1">The sequence shown here is derived from an EMBL/GenBank/DDBJ whole genome shotgun (WGS) entry which is preliminary data.</text>
</comment>
<organism evidence="1 2">
    <name type="scientific">Exophiala mesophila</name>
    <name type="common">Black yeast-like fungus</name>
    <dbReference type="NCBI Taxonomy" id="212818"/>
    <lineage>
        <taxon>Eukaryota</taxon>
        <taxon>Fungi</taxon>
        <taxon>Dikarya</taxon>
        <taxon>Ascomycota</taxon>
        <taxon>Pezizomycotina</taxon>
        <taxon>Eurotiomycetes</taxon>
        <taxon>Chaetothyriomycetidae</taxon>
        <taxon>Chaetothyriales</taxon>
        <taxon>Herpotrichiellaceae</taxon>
        <taxon>Exophiala</taxon>
    </lineage>
</organism>
<evidence type="ECO:0000313" key="2">
    <source>
        <dbReference type="Proteomes" id="UP000288859"/>
    </source>
</evidence>
<dbReference type="EMBL" id="NAJM01000015">
    <property type="protein sequence ID" value="RVX71807.1"/>
    <property type="molecule type" value="Genomic_DNA"/>
</dbReference>
<accession>A0A438N818</accession>
<reference evidence="1 2" key="1">
    <citation type="submission" date="2017-03" db="EMBL/GenBank/DDBJ databases">
        <title>Genomes of endolithic fungi from Antarctica.</title>
        <authorList>
            <person name="Coleine C."/>
            <person name="Masonjones S."/>
            <person name="Stajich J.E."/>
        </authorList>
    </citation>
    <scope>NUCLEOTIDE SEQUENCE [LARGE SCALE GENOMIC DNA]</scope>
    <source>
        <strain evidence="1 2">CCFEE 6314</strain>
    </source>
</reference>
<dbReference type="VEuPathDB" id="FungiDB:PV10_08786"/>
<name>A0A438N818_EXOME</name>
<dbReference type="OrthoDB" id="10501289at2759"/>
<dbReference type="Proteomes" id="UP000288859">
    <property type="component" value="Unassembled WGS sequence"/>
</dbReference>
<dbReference type="AlphaFoldDB" id="A0A438N818"/>
<sequence length="360" mass="41335">MSLHTVPKYLSEQFKAYKVRRNHHDVVPSVLEEVIHDFDNWAQHYDVVHSVLEDLEYAFENSNDRDIPMKYVTQQYAIHMVQNLLETGVMPTKLAYRIMIDLFSAQSLSDVAEPLMQTLIKVEAKTLNTSADLQDFYCFKAIMAYPSSNMGVLLPETFSRWLIMLLDNASNPCMIMEETGCFRDRNSTYLFPLQKLDMDRLLSKDLTIAMVVKALGTDETLLARRTRLTQGDEADGALPLLKELPIAVSDELSDLISEMVIIDSQDEVVLLQDLCQHVQLAFESYGSRISNERRNIIIQIANMIIFFPGWHSFDIDNQGKHQLFENLDLLVSNMSRCYVRLELASFFAYVDIETPTQLTP</sequence>
<gene>
    <name evidence="1" type="ORF">B0A52_04206</name>
</gene>
<protein>
    <submittedName>
        <fullName evidence="1">Uncharacterized protein</fullName>
    </submittedName>
</protein>
<proteinExistence type="predicted"/>
<evidence type="ECO:0000313" key="1">
    <source>
        <dbReference type="EMBL" id="RVX71807.1"/>
    </source>
</evidence>